<proteinExistence type="predicted"/>
<comment type="caution">
    <text evidence="1">The sequence shown here is derived from an EMBL/GenBank/DDBJ whole genome shotgun (WGS) entry which is preliminary data.</text>
</comment>
<gene>
    <name evidence="1" type="ORF">WJ33_29830</name>
</gene>
<name>A0A103R7I3_9BURK</name>
<protein>
    <submittedName>
        <fullName evidence="1">Uncharacterized protein</fullName>
    </submittedName>
</protein>
<dbReference type="RefSeq" id="WP_059754433.1">
    <property type="nucleotide sequence ID" value="NZ_CP013416.1"/>
</dbReference>
<reference evidence="1 2" key="1">
    <citation type="submission" date="2015-11" db="EMBL/GenBank/DDBJ databases">
        <title>Expanding the genomic diversity of Burkholderia species for the development of highly accurate diagnostics.</title>
        <authorList>
            <person name="Sahl J."/>
            <person name="Keim P."/>
            <person name="Wagner D."/>
        </authorList>
    </citation>
    <scope>NUCLEOTIDE SEQUENCE [LARGE SCALE GENOMIC DNA]</scope>
    <source>
        <strain evidence="1 2">MSMB2036</strain>
    </source>
</reference>
<organism evidence="1 2">
    <name type="scientific">Burkholderia ubonensis</name>
    <dbReference type="NCBI Taxonomy" id="101571"/>
    <lineage>
        <taxon>Bacteria</taxon>
        <taxon>Pseudomonadati</taxon>
        <taxon>Pseudomonadota</taxon>
        <taxon>Betaproteobacteria</taxon>
        <taxon>Burkholderiales</taxon>
        <taxon>Burkholderiaceae</taxon>
        <taxon>Burkholderia</taxon>
        <taxon>Burkholderia cepacia complex</taxon>
    </lineage>
</organism>
<accession>A0A103R7I3</accession>
<dbReference type="AlphaFoldDB" id="A0A103R7I3"/>
<evidence type="ECO:0000313" key="1">
    <source>
        <dbReference type="EMBL" id="KVG62633.1"/>
    </source>
</evidence>
<evidence type="ECO:0000313" key="2">
    <source>
        <dbReference type="Proteomes" id="UP000064029"/>
    </source>
</evidence>
<sequence length="289" mass="33770">MTKHADEQRAMVRSLLKEAMAILRDDKPFDPAHIAFGRIRDKEPHEREKGARYLYTNPILSSARISFYTGDDPDDYSADRSKVNIVPGGVTIRLDPMLADLPHTEIESLLQLDNYWVDPDEERIFGNEILPRFPDSPNLQEFRYRAKATTTSKFPVDVELFYVNPLNGTLPPMLDEVRLRRAYKILTPDERRQRRLEERQAKRQKYGEMNLRTGMLCPETGLWQGYVHGSSSCQFVIREGQRFPVVRTLTPSEELEQRRRSEFLAGQWMWVRGEYDDPAWSMKDPEFDA</sequence>
<dbReference type="EMBL" id="LOXM01000171">
    <property type="protein sequence ID" value="KVG62633.1"/>
    <property type="molecule type" value="Genomic_DNA"/>
</dbReference>
<dbReference type="OrthoDB" id="8999101at2"/>
<dbReference type="Proteomes" id="UP000064029">
    <property type="component" value="Unassembled WGS sequence"/>
</dbReference>